<reference evidence="2" key="1">
    <citation type="journal article" date="2019" name="Int. J. Syst. Evol. Microbiol.">
        <title>The Global Catalogue of Microorganisms (GCM) 10K type strain sequencing project: providing services to taxonomists for standard genome sequencing and annotation.</title>
        <authorList>
            <consortium name="The Broad Institute Genomics Platform"/>
            <consortium name="The Broad Institute Genome Sequencing Center for Infectious Disease"/>
            <person name="Wu L."/>
            <person name="Ma J."/>
        </authorList>
    </citation>
    <scope>NUCLEOTIDE SEQUENCE [LARGE SCALE GENOMIC DNA]</scope>
    <source>
        <strain evidence="2">CCUG 56607</strain>
    </source>
</reference>
<proteinExistence type="predicted"/>
<dbReference type="RefSeq" id="WP_386056799.1">
    <property type="nucleotide sequence ID" value="NZ_JBHTKL010000001.1"/>
</dbReference>
<dbReference type="EMBL" id="JBHTKL010000001">
    <property type="protein sequence ID" value="MFD1018358.1"/>
    <property type="molecule type" value="Genomic_DNA"/>
</dbReference>
<comment type="caution">
    <text evidence="1">The sequence shown here is derived from an EMBL/GenBank/DDBJ whole genome shotgun (WGS) entry which is preliminary data.</text>
</comment>
<evidence type="ECO:0000313" key="2">
    <source>
        <dbReference type="Proteomes" id="UP001596990"/>
    </source>
</evidence>
<dbReference type="Proteomes" id="UP001596990">
    <property type="component" value="Unassembled WGS sequence"/>
</dbReference>
<evidence type="ECO:0008006" key="3">
    <source>
        <dbReference type="Google" id="ProtNLM"/>
    </source>
</evidence>
<accession>A0ABW3KZY9</accession>
<sequence>MDMDNRLKNLKESMTSTTHKSIKLDKTKLKRNVVQGKPSFNWSTYEARMKRMFRASVSMLGIAILLIFILLTGFSDTLFKQSSSNDALESHILSAYKVVPAGSVIKDSLDEKVSVDIVDAPADLHPKKHGHKLITVRMTFENKTNIAKNKYEPEAYKIVSSNGASYSNIDFKVKDSTWWREPKVVDNPRWNGIYRTVSGNVIADMTFEIPDDEQDYAFIIPEHWVTGKVVVKLTEF</sequence>
<keyword evidence="2" id="KW-1185">Reference proteome</keyword>
<gene>
    <name evidence="1" type="ORF">ACFQ2J_04010</name>
</gene>
<name>A0ABW3KZY9_9BACI</name>
<protein>
    <recommendedName>
        <fullName evidence="3">DUF4352 domain-containing protein</fullName>
    </recommendedName>
</protein>
<evidence type="ECO:0000313" key="1">
    <source>
        <dbReference type="EMBL" id="MFD1018358.1"/>
    </source>
</evidence>
<organism evidence="1 2">
    <name type="scientific">Thalassobacillus hwangdonensis</name>
    <dbReference type="NCBI Taxonomy" id="546108"/>
    <lineage>
        <taxon>Bacteria</taxon>
        <taxon>Bacillati</taxon>
        <taxon>Bacillota</taxon>
        <taxon>Bacilli</taxon>
        <taxon>Bacillales</taxon>
        <taxon>Bacillaceae</taxon>
        <taxon>Thalassobacillus</taxon>
    </lineage>
</organism>